<evidence type="ECO:0000256" key="2">
    <source>
        <dbReference type="ARBA" id="ARBA00004651"/>
    </source>
</evidence>
<dbReference type="OrthoDB" id="444119at2759"/>
<dbReference type="PROSITE" id="PS50095">
    <property type="entry name" value="PLAT"/>
    <property type="match status" value="1"/>
</dbReference>
<dbReference type="Gene3D" id="2.60.40.10">
    <property type="entry name" value="Immunoglobulins"/>
    <property type="match status" value="3"/>
</dbReference>
<dbReference type="InterPro" id="IPR046338">
    <property type="entry name" value="GAIN_dom_sf"/>
</dbReference>
<name>A0A8B8BP79_CRAVI</name>
<evidence type="ECO:0000256" key="6">
    <source>
        <dbReference type="ARBA" id="ARBA00022729"/>
    </source>
</evidence>
<dbReference type="InterPro" id="IPR013122">
    <property type="entry name" value="PKD1_2_channel"/>
</dbReference>
<comment type="similarity">
    <text evidence="3">Belongs to the polycystin family.</text>
</comment>
<dbReference type="Pfam" id="PF00801">
    <property type="entry name" value="PKD"/>
    <property type="match status" value="2"/>
</dbReference>
<dbReference type="Pfam" id="PF02010">
    <property type="entry name" value="REJ"/>
    <property type="match status" value="1"/>
</dbReference>
<dbReference type="FunFam" id="2.60.60.20:FF:000022">
    <property type="entry name" value="Uncharacterized protein"/>
    <property type="match status" value="1"/>
</dbReference>
<dbReference type="SMART" id="SM00303">
    <property type="entry name" value="GPS"/>
    <property type="match status" value="1"/>
</dbReference>
<feature type="transmembrane region" description="Helical" evidence="13">
    <location>
        <begin position="3709"/>
        <end position="3731"/>
    </location>
</feature>
<feature type="transmembrane region" description="Helical" evidence="13">
    <location>
        <begin position="3020"/>
        <end position="3042"/>
    </location>
</feature>
<dbReference type="SMART" id="SM00089">
    <property type="entry name" value="PKD"/>
    <property type="match status" value="3"/>
</dbReference>
<dbReference type="InterPro" id="IPR002889">
    <property type="entry name" value="WSC_carb-bd"/>
</dbReference>
<dbReference type="Pfam" id="PF01825">
    <property type="entry name" value="GPS"/>
    <property type="match status" value="1"/>
</dbReference>
<evidence type="ECO:0000256" key="12">
    <source>
        <dbReference type="SAM" id="MobiDB-lite"/>
    </source>
</evidence>
<evidence type="ECO:0000259" key="15">
    <source>
        <dbReference type="PROSITE" id="PS50093"/>
    </source>
</evidence>
<evidence type="ECO:0000256" key="8">
    <source>
        <dbReference type="ARBA" id="ARBA00023069"/>
    </source>
</evidence>
<evidence type="ECO:0000256" key="5">
    <source>
        <dbReference type="ARBA" id="ARBA00022692"/>
    </source>
</evidence>
<feature type="region of interest" description="Disordered" evidence="12">
    <location>
        <begin position="2638"/>
        <end position="2678"/>
    </location>
</feature>
<keyword evidence="8" id="KW-0969">Cilium</keyword>
<sequence>MILPLLVFLLISPQQTETAYTACYPETPTARQLAVNPGNYDPATLTSVGCEHMCSKEGSPLAGLTAGKICFCGATLTEASAPEGACVQTCAGDGEKCGTDGEPPYDSVYTTPTVLNGFKIFQGDLLLETFVAQSLYFNLSTGNIQSITAVTSDSGPDLGPVTTLSVHITPRRSRPLKIKATITDTGSRSMEATQAFKVQARIKLLSMECPDYAVGNVRFDCFLRVGVGSPVTLSVDMDDGTVFPIPMPECKEFTKGKASGAVSAASHPGNNLYLYPDTVVRTNATLLGLDYTATTTGNIIVQVYRPSCGPDLTQTFCHKSYSCISVNESCYNQPRGSYWKTQCGAGTVYSLALTKCVSIATGQVVEKPPVTDWSQMPIQVFNLVHEFTFAIAETGRHFYTVPDADLFIMDPADVIATKEDGGQFELLDTTADNYKEFYWSVGGDWTTRDTTGYTLSGAGVSTLSARHAVEVHFAMPVRAKFRHTYGSVMADYKNITITASNEITQPPASYVHEIELQIIIEGVVINAPSVGPTNDSIEMNVPPHVGSKVKYTWYFGNGDVMNSTERGANYTWTEAGVYTVTMTAENKVSLVVKTFVIIIQDVIMNLTAEADAIATVFTEDTKVSWNISQGTNVSYHVSMGDGVEFLYTYPFTGFLCDEDNLNSSCSVIAGDLNCSSTCNGTTSEREGYISYYYTQPDWYVLTLTAFNLLGNSTVVLHIPVQIPISGFYINETDPIPFGTSRNVPMLVSTGTHIDLTVSMNGSMLNTSYFDWALSYGESVIDTINYNWTGYHIIEANITNLVSPVHTYERGVWIDFMITNLSIVNDRPFVPVGENTTFDIGMDYCSRFNTSFLYADGSPLEFIYQDLLVSPLRYSFSHIFLLPGIYGVNFSIINPVDYHTSLHSIYVQYPVENVEVFMTTPVRLEPVGVVAVKFVLTFLGGVPLATDASYYVDFNDSTTTTDLFEQPPSPMTTELPTVEPTTELDCDALYALLQLSLNSSEVETYNATNATTPSTISEEQYQLLCNTTITTEFNNVTSTTPMIITTEHRMEGFFEIIFYHDYTFFGTYNVSVNISNLVDFEYFPLTLDIDEPIYDLDFTPYPVYVPIRTNSDLVVSMSWGSRVECTITVGDGSPTYTSPCDRFNAMNISHYFDTVGVFYAGATGNNTINMQQVSSSLGPIIVQIPVDGFEVTCDVCSNDIGPPTYTTYNTSVSFKLTFQNSKERPTNASYTIDYGDGTITPPQELPKTFANDNIGGGKALVFPFQHFYLMGGNYTVKVHIWNLVSNVSHPCLHDLFESITNLKLTVYDYDPDTGIMKTGGGPSQNYFALEHQVLFVASHDRGSHVTYHWDYGDSSALESIYYDKNAYHEYTDDISYNVILNATNKFVTHHANTGATINIQRGCFNISISTDDPRSKNTTFEYQVFPGTIGSDACYFFDFKDDTSLPSRYLMFGEASYCDLVTEWSLYWNDPNKNFISHPSDPWYDDKLANPDDYNVTMYNMFMFEGSYEATLECKNYVSHTTAIYNTGVTKGPCWWPYVNLTNPNICEPPNCDPVNPNMRTVQRSEKLIVYSDVIINCTSTKVAYYSWSVFKIDEVFGNETEITDLGGADVYSIGARYLQVEPRVLDYGLYRFELNVSMNELMGMFSIDKVKLRIVATPLQTTIAGGDFLQAQWGSELPLVLDGISETFDPDVAPEDKEGMEFIWLCRRLCENWPTFDSDYNPTSTFTHNCTYQDDADRGCSKIDLLDSPGKLANTTGGEAKIFTGEMYEVDYVEIRLIVRKDNRQAEDYMVLFITMGNPPRLNIKCVTNCGPKMNPTSRYSLQSAIEGWTRGAFFFYRWSLYGVPWGRGGYFSRQLISETAWINQATTGSEGPHMAVDPVVTRFTSNSSYSYYFSVKTWRWGTSEDHCGISEINFMINEQPRPGSVTVSPGSGIAYQTKFNVRGSSFSDYEDGSSMSFYKFGYRLYTGGPITWFHEGTRNDNSGFENPFPDGLESENFQVHVVVRAYDRSGAYAEAWKAVTVHPPQPTDVKNTIATATDPGGPIDKYLIGADIRVAPMSLTLAKFLNEEANGALTAAQIVETTTSIAIAQNLTEADRLAMEQEMLAQQAVEKDHRIQTRATLMNGFKRINPANVEAMQGTAAALAEMSVKEDELTTTAQEDAASIMEDYVVKLKSQTSLSADDREDATSNLIAVIGNTMHAAGLTAELAEEEGTMLANMMETATGSIATTTQTTTLSPEQIKARQDQLLDQKNSAKTTFLRLEESLNNIINTLGKYKVVNEKNAVVESPKLNLTLAKAETKDMNYNPNFAVGGLSGVLLPKTQAIFGEEGNETTWFVETEALRMTNNPFTWTNASGSTSTKITSDVVSLKFRNDTNSGVDVKDTPQYFDIFMDRGNFDTTVKNVINLTRDWDQPSVTHMLPVAPNSSLHITVNQIYNKENIQYYLDWLDYLAGVSEDDNATAAGNETNNQIPTGADAFFMEELPSRFFVFVKMGGQATPQDHDYNCTLPKTIHEFLGMLDYMDSLTYENDTSSPRSNYLPEIPDWNTCLFSNDELSLNETTEFYISIKHKTFKQIEAEEAGDISTTPMTSTVSTTTEDNRRRRRKRGSKWWSGKSKSSKKSATPSPLEEALLALVETTTTDAPSAGTTASSGGGSSPSGGGNGNGNGGGGGGGNGNGGGGGGGGGGNAIVWPPPGSFYPVVYNISFYSASCVWRDRAKSVWSTEGCFVGPLSKPYRVHCLCNHLTAFGAGFAVPMNSLNLNDSGFAKLDENPVIFATMVSVMCLYVLMLIWGRKKDLLDKVMAGSSPLPDNDPRDKYLYEMTVFTGSRNGAGTTANVSFILTGEKSETLPRYLADSKRPVLQRSNCDGFIMATPKSLGKLTHLRIWHDNMGSSPSWYFSRLQVQDLQTGDKYFFICEQWLSVDDEDGMIDRMVPVAGKAELTSFNYLFWQKTKHNLADGHLWFSIFQRPARSNFTRVQRLTCCLTLLFTTMVVSLAWYQTDTNPTPNELKMGPVSLSLTGVYIGIMSGIMTFPINFIIVLIFRNAAPRPEKKKEFKPNVVEEDKEKGEYSDRKSIKSANDESSDEKTNDPKAPIREGTEASLMREKSELNPDFVELELQQQGEFLDTGDEEKRVMTKDPITKEDQALKKEQTEFSHHVQVVAFEKEGAKKSKKKLPWWSIYIGYILSFITVTVAFYFAVEFGGVFGLNKSVSWLIGFIMSLFESILFSQPIKVIVFAIFYALVIKKPEAQDDDDDQLKPDLSKDEEYLHDHLTEKDLEDPQKLRMLEQRKIQATLPPELDFLKTIREERQKELQMFAMLKEIAICMVFLYIVLTIAYANRDPWSFYQFQNYENILNGGTFSKSIGNYTVSFVDIDSRTQFWNWTENGLLQGLYNNKFYNGDPVIDKLIIDKQSILVGGARLRQLRITPELCYSPLNYFAKECMPAYDMFYEDKTNYKLRWNTVNESDPTDFPHPFFSHQSMWELSGYPYQGIFHTYSGGGYVAELGATFSEAQMVLKFLRDNSWVDKRTRAVFIEANIFNPNMNLWGISLYLCEFLQTGAVEPFPRMHVFKLDRYINNDYMYFVMAIEISALAFVIFYTVKEVKKIKEQGKKYFKQFWNVFEVAILAIAYSIGLLFIWRAVLCVQSLNKISENPTSFVNMHFTVMLDDLSSWFIAFLVFFLTVRFLRLLRFNKKISLLSSTLKHSAKMLISFSLVFNIAFLSFACTAYLFFMSRLFEFRSYIVTLETLLSMMLGKFDYEAAYSATKITGPLLFGFFSICFSFILINFFLTILMEAFEAVRRNPANQSNDHEVIEYMMKRMKMMLGVGAPPKRKVANFFKDPRMQQYVYIEGKTKDQEKLHELDEKVDKVIQKMEGFVDCDDEVKNDLEKEMEEVKKKRKRRIVIG</sequence>
<dbReference type="SUPFAM" id="SSF49723">
    <property type="entry name" value="Lipase/lipooxygenase domain (PLAT/LH2 domain)"/>
    <property type="match status" value="1"/>
</dbReference>
<protein>
    <submittedName>
        <fullName evidence="19">Uncharacterized protein LOC111111831</fullName>
    </submittedName>
</protein>
<dbReference type="InterPro" id="IPR000601">
    <property type="entry name" value="PKD_dom"/>
</dbReference>
<dbReference type="InterPro" id="IPR051223">
    <property type="entry name" value="Polycystin"/>
</dbReference>
<dbReference type="InterPro" id="IPR001024">
    <property type="entry name" value="PLAT/LH2_dom"/>
</dbReference>
<dbReference type="GO" id="GO:0005886">
    <property type="term" value="C:plasma membrane"/>
    <property type="evidence" value="ECO:0007669"/>
    <property type="project" value="UniProtKB-SubCell"/>
</dbReference>
<feature type="transmembrane region" description="Helical" evidence="13">
    <location>
        <begin position="3669"/>
        <end position="3689"/>
    </location>
</feature>
<feature type="transmembrane region" description="Helical" evidence="13">
    <location>
        <begin position="3620"/>
        <end position="3641"/>
    </location>
</feature>
<accession>A0A8B8BP79</accession>
<feature type="transmembrane region" description="Helical" evidence="13">
    <location>
        <begin position="2980"/>
        <end position="3000"/>
    </location>
</feature>
<evidence type="ECO:0000313" key="18">
    <source>
        <dbReference type="Proteomes" id="UP000694844"/>
    </source>
</evidence>
<dbReference type="SMART" id="SM00321">
    <property type="entry name" value="WSC"/>
    <property type="match status" value="1"/>
</dbReference>
<feature type="region of interest" description="Disordered" evidence="12">
    <location>
        <begin position="2580"/>
        <end position="2626"/>
    </location>
</feature>
<keyword evidence="7 13" id="KW-1133">Transmembrane helix</keyword>
<evidence type="ECO:0000256" key="13">
    <source>
        <dbReference type="SAM" id="Phobius"/>
    </source>
</evidence>
<dbReference type="InterPro" id="IPR000434">
    <property type="entry name" value="PC1"/>
</dbReference>
<dbReference type="GeneID" id="111111831"/>
<feature type="compositionally biased region" description="Gly residues" evidence="12">
    <location>
        <begin position="2651"/>
        <end position="2678"/>
    </location>
</feature>
<keyword evidence="6 14" id="KW-0732">Signal</keyword>
<dbReference type="InterPro" id="IPR022409">
    <property type="entry name" value="PKD/Chitinase_dom"/>
</dbReference>
<evidence type="ECO:0000313" key="19">
    <source>
        <dbReference type="RefSeq" id="XP_022304701.1"/>
    </source>
</evidence>
<feature type="compositionally biased region" description="Basic and acidic residues" evidence="12">
    <location>
        <begin position="3084"/>
        <end position="3097"/>
    </location>
</feature>
<reference evidence="19" key="1">
    <citation type="submission" date="2025-08" db="UniProtKB">
        <authorList>
            <consortium name="RefSeq"/>
        </authorList>
    </citation>
    <scope>IDENTIFICATION</scope>
    <source>
        <tissue evidence="19">Whole sample</tissue>
    </source>
</reference>
<dbReference type="PRINTS" id="PR00500">
    <property type="entry name" value="POLYCYSTIN1"/>
</dbReference>
<feature type="domain" description="PKD" evidence="15">
    <location>
        <begin position="1341"/>
        <end position="1383"/>
    </location>
</feature>
<evidence type="ECO:0000256" key="1">
    <source>
        <dbReference type="ARBA" id="ARBA00004138"/>
    </source>
</evidence>
<dbReference type="GO" id="GO:0005929">
    <property type="term" value="C:cilium"/>
    <property type="evidence" value="ECO:0007669"/>
    <property type="project" value="UniProtKB-SubCell"/>
</dbReference>
<feature type="transmembrane region" description="Helical" evidence="13">
    <location>
        <begin position="3771"/>
        <end position="3792"/>
    </location>
</feature>
<dbReference type="PANTHER" id="PTHR10877:SF194">
    <property type="entry name" value="LOCATION OF VULVA DEFECTIVE 1"/>
    <property type="match status" value="1"/>
</dbReference>
<feature type="transmembrane region" description="Helical" evidence="13">
    <location>
        <begin position="2773"/>
        <end position="2792"/>
    </location>
</feature>
<evidence type="ECO:0000256" key="4">
    <source>
        <dbReference type="ARBA" id="ARBA00022475"/>
    </source>
</evidence>
<dbReference type="CDD" id="cd00146">
    <property type="entry name" value="PKD"/>
    <property type="match status" value="2"/>
</dbReference>
<dbReference type="SUPFAM" id="SSF49299">
    <property type="entry name" value="PKD domain"/>
    <property type="match status" value="4"/>
</dbReference>
<dbReference type="Gene3D" id="2.60.220.50">
    <property type="match status" value="1"/>
</dbReference>
<evidence type="ECO:0000256" key="3">
    <source>
        <dbReference type="ARBA" id="ARBA00007200"/>
    </source>
</evidence>
<evidence type="ECO:0000256" key="10">
    <source>
        <dbReference type="ARBA" id="ARBA00023273"/>
    </source>
</evidence>
<dbReference type="KEGG" id="cvn:111111831"/>
<dbReference type="PROSITE" id="PS50093">
    <property type="entry name" value="PKD"/>
    <property type="match status" value="2"/>
</dbReference>
<evidence type="ECO:0000256" key="14">
    <source>
        <dbReference type="SAM" id="SignalP"/>
    </source>
</evidence>
<keyword evidence="4" id="KW-1003">Cell membrane</keyword>
<feature type="signal peptide" evidence="14">
    <location>
        <begin position="1"/>
        <end position="18"/>
    </location>
</feature>
<dbReference type="InterPro" id="IPR046791">
    <property type="entry name" value="Polycystin_dom"/>
</dbReference>
<dbReference type="Pfam" id="PF08016">
    <property type="entry name" value="PKD_channel"/>
    <property type="match status" value="1"/>
</dbReference>
<feature type="compositionally biased region" description="Low complexity" evidence="12">
    <location>
        <begin position="2584"/>
        <end position="2596"/>
    </location>
</feature>
<feature type="transmembrane region" description="Helical" evidence="13">
    <location>
        <begin position="3211"/>
        <end position="3243"/>
    </location>
</feature>
<dbReference type="InterPro" id="IPR035986">
    <property type="entry name" value="PKD_dom_sf"/>
</dbReference>
<feature type="compositionally biased region" description="Low complexity" evidence="12">
    <location>
        <begin position="2638"/>
        <end position="2650"/>
    </location>
</feature>
<feature type="domain" description="WSC" evidence="17">
    <location>
        <begin position="17"/>
        <end position="112"/>
    </location>
</feature>
<feature type="transmembrane region" description="Helical" evidence="13">
    <location>
        <begin position="3580"/>
        <end position="3600"/>
    </location>
</feature>
<keyword evidence="18" id="KW-1185">Reference proteome</keyword>
<feature type="region of interest" description="Disordered" evidence="12">
    <location>
        <begin position="3052"/>
        <end position="3097"/>
    </location>
</feature>
<feature type="transmembrane region" description="Helical" evidence="13">
    <location>
        <begin position="3316"/>
        <end position="3338"/>
    </location>
</feature>
<dbReference type="Proteomes" id="UP000694844">
    <property type="component" value="Chromosome 9"/>
</dbReference>
<proteinExistence type="inferred from homology"/>
<comment type="subcellular location">
    <subcellularLocation>
        <location evidence="2">Cell membrane</location>
        <topology evidence="2">Multi-pass membrane protein</topology>
    </subcellularLocation>
    <subcellularLocation>
        <location evidence="1">Cell projection</location>
        <location evidence="1">Cilium</location>
    </subcellularLocation>
</comment>
<organism evidence="18 19">
    <name type="scientific">Crassostrea virginica</name>
    <name type="common">Eastern oyster</name>
    <dbReference type="NCBI Taxonomy" id="6565"/>
    <lineage>
        <taxon>Eukaryota</taxon>
        <taxon>Metazoa</taxon>
        <taxon>Spiralia</taxon>
        <taxon>Lophotrochozoa</taxon>
        <taxon>Mollusca</taxon>
        <taxon>Bivalvia</taxon>
        <taxon>Autobranchia</taxon>
        <taxon>Pteriomorphia</taxon>
        <taxon>Ostreida</taxon>
        <taxon>Ostreoidea</taxon>
        <taxon>Ostreidae</taxon>
        <taxon>Crassostrea</taxon>
    </lineage>
</organism>
<keyword evidence="5 13" id="KW-0812">Transmembrane</keyword>
<dbReference type="InterPro" id="IPR000203">
    <property type="entry name" value="GPS"/>
</dbReference>
<dbReference type="Pfam" id="PF20519">
    <property type="entry name" value="Polycystin_dom"/>
    <property type="match status" value="1"/>
</dbReference>
<keyword evidence="10" id="KW-0966">Cell projection</keyword>
<keyword evidence="9 13" id="KW-0472">Membrane</keyword>
<feature type="compositionally biased region" description="Basic and acidic residues" evidence="12">
    <location>
        <begin position="3052"/>
        <end position="3074"/>
    </location>
</feature>
<gene>
    <name evidence="19" type="primary">LOC111111831</name>
</gene>
<dbReference type="Pfam" id="PF01477">
    <property type="entry name" value="PLAT"/>
    <property type="match status" value="1"/>
</dbReference>
<comment type="caution">
    <text evidence="11">Lacks conserved residue(s) required for the propagation of feature annotation.</text>
</comment>
<dbReference type="PANTHER" id="PTHR10877">
    <property type="entry name" value="POLYCYSTIN FAMILY MEMBER"/>
    <property type="match status" value="1"/>
</dbReference>
<dbReference type="InterPro" id="IPR013783">
    <property type="entry name" value="Ig-like_fold"/>
</dbReference>
<feature type="transmembrane region" description="Helical" evidence="13">
    <location>
        <begin position="3175"/>
        <end position="3199"/>
    </location>
</feature>
<evidence type="ECO:0000259" key="16">
    <source>
        <dbReference type="PROSITE" id="PS50095"/>
    </source>
</evidence>
<evidence type="ECO:0000256" key="11">
    <source>
        <dbReference type="PROSITE-ProRule" id="PRU00152"/>
    </source>
</evidence>
<feature type="domain" description="PLAT" evidence="16">
    <location>
        <begin position="2817"/>
        <end position="2934"/>
    </location>
</feature>
<evidence type="ECO:0000256" key="9">
    <source>
        <dbReference type="ARBA" id="ARBA00023136"/>
    </source>
</evidence>
<dbReference type="CDD" id="cd01752">
    <property type="entry name" value="PLAT_polycystin"/>
    <property type="match status" value="1"/>
</dbReference>
<feature type="chain" id="PRO_5034266083" evidence="14">
    <location>
        <begin position="19"/>
        <end position="3905"/>
    </location>
</feature>
<dbReference type="RefSeq" id="XP_022304701.1">
    <property type="nucleotide sequence ID" value="XM_022448993.1"/>
</dbReference>
<dbReference type="GO" id="GO:0050982">
    <property type="term" value="P:detection of mechanical stimulus"/>
    <property type="evidence" value="ECO:0007669"/>
    <property type="project" value="TreeGrafter"/>
</dbReference>
<dbReference type="PROSITE" id="PS51212">
    <property type="entry name" value="WSC"/>
    <property type="match status" value="1"/>
</dbReference>
<dbReference type="Pfam" id="PF01822">
    <property type="entry name" value="WSC"/>
    <property type="match status" value="1"/>
</dbReference>
<dbReference type="GO" id="GO:0005262">
    <property type="term" value="F:calcium channel activity"/>
    <property type="evidence" value="ECO:0007669"/>
    <property type="project" value="TreeGrafter"/>
</dbReference>
<evidence type="ECO:0000259" key="17">
    <source>
        <dbReference type="PROSITE" id="PS51212"/>
    </source>
</evidence>
<dbReference type="InterPro" id="IPR036392">
    <property type="entry name" value="PLAT/LH2_dom_sf"/>
</dbReference>
<feature type="domain" description="PKD" evidence="15">
    <location>
        <begin position="546"/>
        <end position="589"/>
    </location>
</feature>
<evidence type="ECO:0000256" key="7">
    <source>
        <dbReference type="ARBA" id="ARBA00022989"/>
    </source>
</evidence>
<dbReference type="InterPro" id="IPR042060">
    <property type="entry name" value="PLAT_polycystin1"/>
</dbReference>
<dbReference type="InterPro" id="IPR002859">
    <property type="entry name" value="PKD/REJ-like"/>
</dbReference>
<dbReference type="Gene3D" id="2.60.60.20">
    <property type="entry name" value="PLAT/LH2 domain"/>
    <property type="match status" value="1"/>
</dbReference>
<dbReference type="SMART" id="SM00308">
    <property type="entry name" value="LH2"/>
    <property type="match status" value="1"/>
</dbReference>